<protein>
    <recommendedName>
        <fullName evidence="1">IrrE N-terminal-like domain-containing protein</fullName>
    </recommendedName>
</protein>
<feature type="domain" description="IrrE N-terminal-like" evidence="1">
    <location>
        <begin position="95"/>
        <end position="151"/>
    </location>
</feature>
<comment type="caution">
    <text evidence="2">The sequence shown here is derived from an EMBL/GenBank/DDBJ whole genome shotgun (WGS) entry which is preliminary data.</text>
</comment>
<dbReference type="Proteomes" id="UP000011566">
    <property type="component" value="Unassembled WGS sequence"/>
</dbReference>
<dbReference type="Gene3D" id="1.10.10.2910">
    <property type="match status" value="1"/>
</dbReference>
<evidence type="ECO:0000313" key="2">
    <source>
        <dbReference type="EMBL" id="EMA42084.1"/>
    </source>
</evidence>
<evidence type="ECO:0000259" key="1">
    <source>
        <dbReference type="Pfam" id="PF06114"/>
    </source>
</evidence>
<sequence length="186" mass="20676">MDPVDPLLPYDTAGERRGWRKGVKVAKSAIAESNATDLEDLVEHYGLEVRVDDWQGLDGLVLLGTYNGGRITVYRHSIEAHAKQYGVPDTQVRDAVLAHELGHFLYHEELTENSRASVRSELLSRIVSTKSRRDPKPVREAAANGFAVEVLRTQQTTYELPVLVEILTSLGKTKSTTDSNDKSEFG</sequence>
<reference evidence="2 3" key="1">
    <citation type="journal article" date="2014" name="PLoS Genet.">
        <title>Phylogenetically driven sequencing of extremely halophilic archaea reveals strategies for static and dynamic osmo-response.</title>
        <authorList>
            <person name="Becker E.A."/>
            <person name="Seitzer P.M."/>
            <person name="Tritt A."/>
            <person name="Larsen D."/>
            <person name="Krusor M."/>
            <person name="Yao A.I."/>
            <person name="Wu D."/>
            <person name="Madern D."/>
            <person name="Eisen J.A."/>
            <person name="Darling A.E."/>
            <person name="Facciotti M.T."/>
        </authorList>
    </citation>
    <scope>NUCLEOTIDE SEQUENCE [LARGE SCALE GENOMIC DNA]</scope>
    <source>
        <strain evidence="2 3">100A6</strain>
    </source>
</reference>
<dbReference type="CDD" id="cd12927">
    <property type="entry name" value="MMP_TTHA0227_like"/>
    <property type="match status" value="1"/>
</dbReference>
<gene>
    <name evidence="2" type="ORF">C447_00800</name>
</gene>
<dbReference type="InterPro" id="IPR010359">
    <property type="entry name" value="IrrE_HExxH"/>
</dbReference>
<dbReference type="AlphaFoldDB" id="M0MBS7"/>
<dbReference type="EMBL" id="AOMB01000003">
    <property type="protein sequence ID" value="EMA42084.1"/>
    <property type="molecule type" value="Genomic_DNA"/>
</dbReference>
<proteinExistence type="predicted"/>
<organism evidence="2 3">
    <name type="scientific">Halococcus hamelinensis 100A6</name>
    <dbReference type="NCBI Taxonomy" id="1132509"/>
    <lineage>
        <taxon>Archaea</taxon>
        <taxon>Methanobacteriati</taxon>
        <taxon>Methanobacteriota</taxon>
        <taxon>Stenosarchaea group</taxon>
        <taxon>Halobacteria</taxon>
        <taxon>Halobacteriales</taxon>
        <taxon>Halococcaceae</taxon>
        <taxon>Halococcus</taxon>
    </lineage>
</organism>
<dbReference type="RefSeq" id="WP_007689869.1">
    <property type="nucleotide sequence ID" value="NZ_AJRK01000040.1"/>
</dbReference>
<evidence type="ECO:0000313" key="3">
    <source>
        <dbReference type="Proteomes" id="UP000011566"/>
    </source>
</evidence>
<keyword evidence="3" id="KW-1185">Reference proteome</keyword>
<name>M0MBS7_9EURY</name>
<dbReference type="PATRIC" id="fig|1132509.6.peg.193"/>
<dbReference type="OrthoDB" id="385355at2157"/>
<dbReference type="eggNOG" id="ENOG502N5MN">
    <property type="taxonomic scope" value="Archaea"/>
</dbReference>
<accession>M0MBS7</accession>
<dbReference type="Pfam" id="PF06114">
    <property type="entry name" value="Peptidase_M78"/>
    <property type="match status" value="1"/>
</dbReference>